<evidence type="ECO:0000256" key="1">
    <source>
        <dbReference type="ARBA" id="ARBA00012493"/>
    </source>
</evidence>
<protein>
    <recommendedName>
        <fullName evidence="1">RNA-directed DNA polymerase</fullName>
        <ecNumber evidence="1">2.7.7.49</ecNumber>
    </recommendedName>
</protein>
<dbReference type="Gene3D" id="1.10.340.70">
    <property type="match status" value="1"/>
</dbReference>
<dbReference type="InterPro" id="IPR050951">
    <property type="entry name" value="Retrovirus_Pol_polyprotein"/>
</dbReference>
<feature type="domain" description="Integrase zinc-binding" evidence="2">
    <location>
        <begin position="108"/>
        <end position="161"/>
    </location>
</feature>
<gene>
    <name evidence="3" type="ORF">PARMNEM_LOCUS14807</name>
</gene>
<dbReference type="AlphaFoldDB" id="A0AAV1LK55"/>
<proteinExistence type="predicted"/>
<organism evidence="3 4">
    <name type="scientific">Parnassius mnemosyne</name>
    <name type="common">clouded apollo</name>
    <dbReference type="NCBI Taxonomy" id="213953"/>
    <lineage>
        <taxon>Eukaryota</taxon>
        <taxon>Metazoa</taxon>
        <taxon>Ecdysozoa</taxon>
        <taxon>Arthropoda</taxon>
        <taxon>Hexapoda</taxon>
        <taxon>Insecta</taxon>
        <taxon>Pterygota</taxon>
        <taxon>Neoptera</taxon>
        <taxon>Endopterygota</taxon>
        <taxon>Lepidoptera</taxon>
        <taxon>Glossata</taxon>
        <taxon>Ditrysia</taxon>
        <taxon>Papilionoidea</taxon>
        <taxon>Papilionidae</taxon>
        <taxon>Parnassiinae</taxon>
        <taxon>Parnassini</taxon>
        <taxon>Parnassius</taxon>
        <taxon>Driopa</taxon>
    </lineage>
</organism>
<dbReference type="Proteomes" id="UP001314205">
    <property type="component" value="Unassembled WGS sequence"/>
</dbReference>
<accession>A0AAV1LK55</accession>
<sequence>MGYNYDIEYIVSTKNCADALSRIPSEASTSDTSNDIKYLNFVEQFLPITNDEVRKATAKDILLNRIKLYVESGWPTVCPDEEVKPYFTRRYELYVECGCVMWGYRIVIPTSLRLLILKQLNSGHMGIVKSKSCTRGYIWWPRIDEEIEATCRNCETCSREQNAPPRSPSHPWPYTSQPWTRIHVDFLGSILGKTYFLLIDAYSKWFEIVEMRQTNAVSGIGVLHCMFAISGCL</sequence>
<dbReference type="FunFam" id="1.10.340.70:FF:000003">
    <property type="entry name" value="Protein CBG25708"/>
    <property type="match status" value="1"/>
</dbReference>
<reference evidence="3 4" key="1">
    <citation type="submission" date="2023-11" db="EMBL/GenBank/DDBJ databases">
        <authorList>
            <person name="Hedman E."/>
            <person name="Englund M."/>
            <person name="Stromberg M."/>
            <person name="Nyberg Akerstrom W."/>
            <person name="Nylinder S."/>
            <person name="Jareborg N."/>
            <person name="Kallberg Y."/>
            <person name="Kronander E."/>
        </authorList>
    </citation>
    <scope>NUCLEOTIDE SEQUENCE [LARGE SCALE GENOMIC DNA]</scope>
</reference>
<keyword evidence="4" id="KW-1185">Reference proteome</keyword>
<evidence type="ECO:0000313" key="4">
    <source>
        <dbReference type="Proteomes" id="UP001314205"/>
    </source>
</evidence>
<name>A0AAV1LK55_9NEOP</name>
<dbReference type="InterPro" id="IPR041588">
    <property type="entry name" value="Integrase_H2C2"/>
</dbReference>
<evidence type="ECO:0000313" key="3">
    <source>
        <dbReference type="EMBL" id="CAK1595305.1"/>
    </source>
</evidence>
<dbReference type="GO" id="GO:0003964">
    <property type="term" value="F:RNA-directed DNA polymerase activity"/>
    <property type="evidence" value="ECO:0007669"/>
    <property type="project" value="UniProtKB-EC"/>
</dbReference>
<comment type="caution">
    <text evidence="3">The sequence shown here is derived from an EMBL/GenBank/DDBJ whole genome shotgun (WGS) entry which is preliminary data.</text>
</comment>
<dbReference type="PANTHER" id="PTHR37984">
    <property type="entry name" value="PROTEIN CBG26694"/>
    <property type="match status" value="1"/>
</dbReference>
<evidence type="ECO:0000259" key="2">
    <source>
        <dbReference type="Pfam" id="PF17921"/>
    </source>
</evidence>
<dbReference type="EC" id="2.7.7.49" evidence="1"/>
<dbReference type="Pfam" id="PF17921">
    <property type="entry name" value="Integrase_H2C2"/>
    <property type="match status" value="1"/>
</dbReference>
<dbReference type="PANTHER" id="PTHR37984:SF5">
    <property type="entry name" value="PROTEIN NYNRIN-LIKE"/>
    <property type="match status" value="1"/>
</dbReference>
<dbReference type="EMBL" id="CAVLGL010000092">
    <property type="protein sequence ID" value="CAK1595305.1"/>
    <property type="molecule type" value="Genomic_DNA"/>
</dbReference>